<dbReference type="PROSITE" id="PS50090">
    <property type="entry name" value="MYB_LIKE"/>
    <property type="match status" value="1"/>
</dbReference>
<dbReference type="SUPFAM" id="SSF46689">
    <property type="entry name" value="Homeodomain-like"/>
    <property type="match status" value="1"/>
</dbReference>
<dbReference type="InterPro" id="IPR017884">
    <property type="entry name" value="SANT_dom"/>
</dbReference>
<dbReference type="Pfam" id="PF07522">
    <property type="entry name" value="DRMBL"/>
    <property type="match status" value="1"/>
</dbReference>
<keyword evidence="8" id="KW-1185">Reference proteome</keyword>
<evidence type="ECO:0000256" key="1">
    <source>
        <dbReference type="ARBA" id="ARBA00023015"/>
    </source>
</evidence>
<evidence type="ECO:0000259" key="6">
    <source>
        <dbReference type="PROSITE" id="PS51293"/>
    </source>
</evidence>
<evidence type="ECO:0000313" key="7">
    <source>
        <dbReference type="EMBL" id="KAK9128347.1"/>
    </source>
</evidence>
<dbReference type="Pfam" id="PF00249">
    <property type="entry name" value="Myb_DNA-binding"/>
    <property type="match status" value="1"/>
</dbReference>
<dbReference type="InterPro" id="IPR011084">
    <property type="entry name" value="DRMBL"/>
</dbReference>
<keyword evidence="1" id="KW-0805">Transcription regulation</keyword>
<dbReference type="PROSITE" id="PS51293">
    <property type="entry name" value="SANT"/>
    <property type="match status" value="1"/>
</dbReference>
<reference evidence="7 8" key="1">
    <citation type="submission" date="2024-01" db="EMBL/GenBank/DDBJ databases">
        <title>Genome assemblies of Stephania.</title>
        <authorList>
            <person name="Yang L."/>
        </authorList>
    </citation>
    <scope>NUCLEOTIDE SEQUENCE [LARGE SCALE GENOMIC DNA]</scope>
    <source>
        <strain evidence="7">YNDBR</strain>
        <tissue evidence="7">Leaf</tissue>
    </source>
</reference>
<keyword evidence="2" id="KW-0238">DNA-binding</keyword>
<dbReference type="GO" id="GO:0003677">
    <property type="term" value="F:DNA binding"/>
    <property type="evidence" value="ECO:0007669"/>
    <property type="project" value="UniProtKB-KW"/>
</dbReference>
<dbReference type="Proteomes" id="UP001420932">
    <property type="component" value="Unassembled WGS sequence"/>
</dbReference>
<gene>
    <name evidence="7" type="ORF">Syun_017144</name>
</gene>
<evidence type="ECO:0000256" key="3">
    <source>
        <dbReference type="ARBA" id="ARBA00023163"/>
    </source>
</evidence>
<keyword evidence="3" id="KW-0804">Transcription</keyword>
<dbReference type="AlphaFoldDB" id="A0AAP0P235"/>
<sequence>MSVFMAFPVEALEDQLIKWTIISVPYSEHLSFLELREFVQMQRQAEQHVHLANYAPNRCSKVKVNAKNFFFKGNKGNRGKGRSKGNTSNKPLFRICSKTGHTAAITYKETCLDGFINSIGTAGEEMRKTLNIFINVKKHKEEDGLLAIADGNRRPIVPNLEYEFFDPDIHEDLYQLIKYSYPNGRQNPKILDGAIRECDDKFNLIRFRFVIGHSSIDFIRMDPTKDFGDLDGDNWTDQETLLLLEGLELYNDNWNDIAKHVGTKSKA</sequence>
<keyword evidence="4" id="KW-0539">Nucleus</keyword>
<accession>A0AAP0P235</accession>
<evidence type="ECO:0000256" key="2">
    <source>
        <dbReference type="ARBA" id="ARBA00023125"/>
    </source>
</evidence>
<dbReference type="EMBL" id="JBBNAF010000007">
    <property type="protein sequence ID" value="KAK9128347.1"/>
    <property type="molecule type" value="Genomic_DNA"/>
</dbReference>
<dbReference type="PANTHER" id="PTHR12802">
    <property type="entry name" value="SWI/SNF COMPLEX-RELATED"/>
    <property type="match status" value="1"/>
</dbReference>
<feature type="domain" description="SANT" evidence="6">
    <location>
        <begin position="230"/>
        <end position="267"/>
    </location>
</feature>
<dbReference type="Gene3D" id="1.10.10.60">
    <property type="entry name" value="Homeodomain-like"/>
    <property type="match status" value="1"/>
</dbReference>
<evidence type="ECO:0000313" key="8">
    <source>
        <dbReference type="Proteomes" id="UP001420932"/>
    </source>
</evidence>
<evidence type="ECO:0000256" key="4">
    <source>
        <dbReference type="ARBA" id="ARBA00023242"/>
    </source>
</evidence>
<dbReference type="InterPro" id="IPR001005">
    <property type="entry name" value="SANT/Myb"/>
</dbReference>
<organism evidence="7 8">
    <name type="scientific">Stephania yunnanensis</name>
    <dbReference type="NCBI Taxonomy" id="152371"/>
    <lineage>
        <taxon>Eukaryota</taxon>
        <taxon>Viridiplantae</taxon>
        <taxon>Streptophyta</taxon>
        <taxon>Embryophyta</taxon>
        <taxon>Tracheophyta</taxon>
        <taxon>Spermatophyta</taxon>
        <taxon>Magnoliopsida</taxon>
        <taxon>Ranunculales</taxon>
        <taxon>Menispermaceae</taxon>
        <taxon>Menispermoideae</taxon>
        <taxon>Cissampelideae</taxon>
        <taxon>Stephania</taxon>
    </lineage>
</organism>
<protein>
    <submittedName>
        <fullName evidence="7">Uncharacterized protein</fullName>
    </submittedName>
</protein>
<proteinExistence type="predicted"/>
<comment type="caution">
    <text evidence="7">The sequence shown here is derived from an EMBL/GenBank/DDBJ whole genome shotgun (WGS) entry which is preliminary data.</text>
</comment>
<evidence type="ECO:0000259" key="5">
    <source>
        <dbReference type="PROSITE" id="PS50090"/>
    </source>
</evidence>
<feature type="domain" description="Myb-like" evidence="5">
    <location>
        <begin position="234"/>
        <end position="267"/>
    </location>
</feature>
<dbReference type="InterPro" id="IPR009057">
    <property type="entry name" value="Homeodomain-like_sf"/>
</dbReference>
<name>A0AAP0P235_9MAGN</name>
<dbReference type="PANTHER" id="PTHR12802:SF61">
    <property type="entry name" value="SWI_SNF COMPLEX SUBUNIT SWI3C"/>
    <property type="match status" value="1"/>
</dbReference>